<dbReference type="GO" id="GO:0006950">
    <property type="term" value="P:response to stress"/>
    <property type="evidence" value="ECO:0007669"/>
    <property type="project" value="UniProtKB-ARBA"/>
</dbReference>
<evidence type="ECO:0000259" key="12">
    <source>
        <dbReference type="PROSITE" id="PS01031"/>
    </source>
</evidence>
<dbReference type="SUPFAM" id="SSF49764">
    <property type="entry name" value="HSP20-like chaperones"/>
    <property type="match status" value="1"/>
</dbReference>
<dbReference type="Proteomes" id="UP000289738">
    <property type="component" value="Chromosome A07"/>
</dbReference>
<dbReference type="Gene3D" id="2.60.40.790">
    <property type="match status" value="1"/>
</dbReference>
<dbReference type="SMART" id="SM00774">
    <property type="entry name" value="WRKY"/>
    <property type="match status" value="1"/>
</dbReference>
<dbReference type="PROSITE" id="PS50811">
    <property type="entry name" value="WRKY"/>
    <property type="match status" value="1"/>
</dbReference>
<dbReference type="GO" id="GO:0005634">
    <property type="term" value="C:nucleus"/>
    <property type="evidence" value="ECO:0007669"/>
    <property type="project" value="UniProtKB-SubCell"/>
</dbReference>
<dbReference type="FunFam" id="2.60.40.790:FF:000010">
    <property type="entry name" value="17.3 kDa class II heat shock protein-like"/>
    <property type="match status" value="1"/>
</dbReference>
<feature type="domain" description="WRKY" evidence="13">
    <location>
        <begin position="267"/>
        <end position="319"/>
    </location>
</feature>
<evidence type="ECO:0000256" key="3">
    <source>
        <dbReference type="ARBA" id="ARBA00022490"/>
    </source>
</evidence>
<evidence type="ECO:0000256" key="7">
    <source>
        <dbReference type="ARBA" id="ARBA00023163"/>
    </source>
</evidence>
<protein>
    <recommendedName>
        <fullName evidence="16">SHSP domain-containing protein</fullName>
    </recommendedName>
</protein>
<keyword evidence="3" id="KW-0963">Cytoplasm</keyword>
<dbReference type="Gene3D" id="2.20.25.80">
    <property type="entry name" value="WRKY domain"/>
    <property type="match status" value="1"/>
</dbReference>
<comment type="similarity">
    <text evidence="9 10">Belongs to the small heat shock protein (HSP20) family.</text>
</comment>
<feature type="compositionally biased region" description="Basic and acidic residues" evidence="11">
    <location>
        <begin position="165"/>
        <end position="174"/>
    </location>
</feature>
<dbReference type="SUPFAM" id="SSF118290">
    <property type="entry name" value="WRKY DNA-binding domain"/>
    <property type="match status" value="1"/>
</dbReference>
<evidence type="ECO:0000256" key="4">
    <source>
        <dbReference type="ARBA" id="ARBA00023015"/>
    </source>
</evidence>
<dbReference type="InterPro" id="IPR003657">
    <property type="entry name" value="WRKY_dom"/>
</dbReference>
<dbReference type="InterPro" id="IPR036576">
    <property type="entry name" value="WRKY_dom_sf"/>
</dbReference>
<keyword evidence="6" id="KW-0238">DNA-binding</keyword>
<feature type="compositionally biased region" description="Basic and acidic residues" evidence="11">
    <location>
        <begin position="394"/>
        <end position="404"/>
    </location>
</feature>
<evidence type="ECO:0000256" key="2">
    <source>
        <dbReference type="ARBA" id="ARBA00004496"/>
    </source>
</evidence>
<dbReference type="InterPro" id="IPR008978">
    <property type="entry name" value="HSP20-like_chaperone"/>
</dbReference>
<dbReference type="GO" id="GO:0043565">
    <property type="term" value="F:sequence-specific DNA binding"/>
    <property type="evidence" value="ECO:0007669"/>
    <property type="project" value="InterPro"/>
</dbReference>
<evidence type="ECO:0000313" key="15">
    <source>
        <dbReference type="Proteomes" id="UP000289738"/>
    </source>
</evidence>
<dbReference type="GO" id="GO:0005737">
    <property type="term" value="C:cytoplasm"/>
    <property type="evidence" value="ECO:0007669"/>
    <property type="project" value="UniProtKB-SubCell"/>
</dbReference>
<evidence type="ECO:0000313" key="14">
    <source>
        <dbReference type="EMBL" id="RYR47322.1"/>
    </source>
</evidence>
<evidence type="ECO:0008006" key="16">
    <source>
        <dbReference type="Google" id="ProtNLM"/>
    </source>
</evidence>
<proteinExistence type="inferred from homology"/>
<keyword evidence="15" id="KW-1185">Reference proteome</keyword>
<evidence type="ECO:0000256" key="5">
    <source>
        <dbReference type="ARBA" id="ARBA00023016"/>
    </source>
</evidence>
<accession>A0A445C8Q9</accession>
<evidence type="ECO:0000259" key="13">
    <source>
        <dbReference type="PROSITE" id="PS50811"/>
    </source>
</evidence>
<dbReference type="EMBL" id="SDMP01000007">
    <property type="protein sequence ID" value="RYR47322.1"/>
    <property type="molecule type" value="Genomic_DNA"/>
</dbReference>
<organism evidence="14 15">
    <name type="scientific">Arachis hypogaea</name>
    <name type="common">Peanut</name>
    <dbReference type="NCBI Taxonomy" id="3818"/>
    <lineage>
        <taxon>Eukaryota</taxon>
        <taxon>Viridiplantae</taxon>
        <taxon>Streptophyta</taxon>
        <taxon>Embryophyta</taxon>
        <taxon>Tracheophyta</taxon>
        <taxon>Spermatophyta</taxon>
        <taxon>Magnoliopsida</taxon>
        <taxon>eudicotyledons</taxon>
        <taxon>Gunneridae</taxon>
        <taxon>Pentapetalae</taxon>
        <taxon>rosids</taxon>
        <taxon>fabids</taxon>
        <taxon>Fabales</taxon>
        <taxon>Fabaceae</taxon>
        <taxon>Papilionoideae</taxon>
        <taxon>50 kb inversion clade</taxon>
        <taxon>dalbergioids sensu lato</taxon>
        <taxon>Dalbergieae</taxon>
        <taxon>Pterocarpus clade</taxon>
        <taxon>Arachis</taxon>
    </lineage>
</organism>
<dbReference type="PANTHER" id="PTHR11527">
    <property type="entry name" value="HEAT-SHOCK PROTEIN 20 FAMILY MEMBER"/>
    <property type="match status" value="1"/>
</dbReference>
<feature type="region of interest" description="Disordered" evidence="11">
    <location>
        <begin position="358"/>
        <end position="404"/>
    </location>
</feature>
<evidence type="ECO:0000256" key="8">
    <source>
        <dbReference type="ARBA" id="ARBA00023242"/>
    </source>
</evidence>
<feature type="compositionally biased region" description="Polar residues" evidence="11">
    <location>
        <begin position="235"/>
        <end position="247"/>
    </location>
</feature>
<gene>
    <name evidence="14" type="ORF">Ahy_A07g033254</name>
</gene>
<evidence type="ECO:0000256" key="9">
    <source>
        <dbReference type="PROSITE-ProRule" id="PRU00285"/>
    </source>
</evidence>
<dbReference type="GO" id="GO:0003700">
    <property type="term" value="F:DNA-binding transcription factor activity"/>
    <property type="evidence" value="ECO:0007669"/>
    <property type="project" value="InterPro"/>
</dbReference>
<evidence type="ECO:0000256" key="1">
    <source>
        <dbReference type="ARBA" id="ARBA00004123"/>
    </source>
</evidence>
<dbReference type="PROSITE" id="PS01031">
    <property type="entry name" value="SHSP"/>
    <property type="match status" value="1"/>
</dbReference>
<keyword evidence="8" id="KW-0539">Nucleus</keyword>
<keyword evidence="4" id="KW-0805">Transcription regulation</keyword>
<evidence type="ECO:0000256" key="10">
    <source>
        <dbReference type="RuleBase" id="RU003616"/>
    </source>
</evidence>
<comment type="subcellular location">
    <subcellularLocation>
        <location evidence="2">Cytoplasm</location>
    </subcellularLocation>
    <subcellularLocation>
        <location evidence="1">Nucleus</location>
    </subcellularLocation>
</comment>
<dbReference type="InterPro" id="IPR031107">
    <property type="entry name" value="Small_HSP"/>
</dbReference>
<reference evidence="14 15" key="1">
    <citation type="submission" date="2019-01" db="EMBL/GenBank/DDBJ databases">
        <title>Sequencing of cultivated peanut Arachis hypogaea provides insights into genome evolution and oil improvement.</title>
        <authorList>
            <person name="Chen X."/>
        </authorList>
    </citation>
    <scope>NUCLEOTIDE SEQUENCE [LARGE SCALE GENOMIC DNA]</scope>
    <source>
        <strain evidence="15">cv. Fuhuasheng</strain>
        <tissue evidence="14">Leaves</tissue>
    </source>
</reference>
<dbReference type="Pfam" id="PF00011">
    <property type="entry name" value="HSP20"/>
    <property type="match status" value="1"/>
</dbReference>
<dbReference type="InterPro" id="IPR002068">
    <property type="entry name" value="A-crystallin/Hsp20_dom"/>
</dbReference>
<keyword evidence="7" id="KW-0804">Transcription</keyword>
<dbReference type="STRING" id="3818.A0A445C8Q9"/>
<evidence type="ECO:0000256" key="6">
    <source>
        <dbReference type="ARBA" id="ARBA00023125"/>
    </source>
</evidence>
<dbReference type="AlphaFoldDB" id="A0A445C8Q9"/>
<feature type="region of interest" description="Disordered" evidence="11">
    <location>
        <begin position="232"/>
        <end position="253"/>
    </location>
</feature>
<dbReference type="Pfam" id="PF03106">
    <property type="entry name" value="WRKY"/>
    <property type="match status" value="1"/>
</dbReference>
<feature type="domain" description="SHSP" evidence="12">
    <location>
        <begin position="42"/>
        <end position="158"/>
    </location>
</feature>
<keyword evidence="5" id="KW-0346">Stress response</keyword>
<sequence length="404" mass="46119">MDFRLMGLDSPLLSTIHHMMDMSDDNADAKNINAPTRTYVRDAKAMAATPADVKEYPQSYVFVIDMPGLKSGDIKVQVEDDNVLIISGERKRDEEKEGAKYLRMERRVGKFMRKFVLPENANTDAISAVCQDGVLTVTVQKLPPPEPKKPKTIEINVSNRLIKMSSDKNKKAADSPENGDSTNQWFFELSDYLKLNDDDDDQWPDDDNVPPPLPEAEPLFFPNTNEVGDFGASGSGSNHLQGSSNAREVSGSEKKDVRERVAFKTKSEVEIIDDGYRWRKYGKKMVKNSPNPRNYYRCTVDGCRVKKRVERDREDPTYFSSAKCFLLELVCEFCGKKNIDFKKFQPKNTNITLPNSRKVEEGLDAISPEMKKEEPSPIFSNDRKIKLKKKRQKRREEAKSNIKR</sequence>
<evidence type="ECO:0000256" key="11">
    <source>
        <dbReference type="SAM" id="MobiDB-lite"/>
    </source>
</evidence>
<feature type="region of interest" description="Disordered" evidence="11">
    <location>
        <begin position="164"/>
        <end position="183"/>
    </location>
</feature>
<comment type="caution">
    <text evidence="14">The sequence shown here is derived from an EMBL/GenBank/DDBJ whole genome shotgun (WGS) entry which is preliminary data.</text>
</comment>
<name>A0A445C8Q9_ARAHY</name>